<gene>
    <name evidence="2" type="ORF">B0T25DRAFT_563398</name>
</gene>
<reference evidence="2" key="1">
    <citation type="journal article" date="2023" name="Mol. Phylogenet. Evol.">
        <title>Genome-scale phylogeny and comparative genomics of the fungal order Sordariales.</title>
        <authorList>
            <person name="Hensen N."/>
            <person name="Bonometti L."/>
            <person name="Westerberg I."/>
            <person name="Brannstrom I.O."/>
            <person name="Guillou S."/>
            <person name="Cros-Aarteil S."/>
            <person name="Calhoun S."/>
            <person name="Haridas S."/>
            <person name="Kuo A."/>
            <person name="Mondo S."/>
            <person name="Pangilinan J."/>
            <person name="Riley R."/>
            <person name="LaButti K."/>
            <person name="Andreopoulos B."/>
            <person name="Lipzen A."/>
            <person name="Chen C."/>
            <person name="Yan M."/>
            <person name="Daum C."/>
            <person name="Ng V."/>
            <person name="Clum A."/>
            <person name="Steindorff A."/>
            <person name="Ohm R.A."/>
            <person name="Martin F."/>
            <person name="Silar P."/>
            <person name="Natvig D.O."/>
            <person name="Lalanne C."/>
            <person name="Gautier V."/>
            <person name="Ament-Velasquez S.L."/>
            <person name="Kruys A."/>
            <person name="Hutchinson M.I."/>
            <person name="Powell A.J."/>
            <person name="Barry K."/>
            <person name="Miller A.N."/>
            <person name="Grigoriev I.V."/>
            <person name="Debuchy R."/>
            <person name="Gladieux P."/>
            <person name="Hiltunen Thoren M."/>
            <person name="Johannesson H."/>
        </authorList>
    </citation>
    <scope>NUCLEOTIDE SEQUENCE</scope>
    <source>
        <strain evidence="2">CBS 955.72</strain>
    </source>
</reference>
<evidence type="ECO:0000313" key="2">
    <source>
        <dbReference type="EMBL" id="KAK3364374.1"/>
    </source>
</evidence>
<feature type="compositionally biased region" description="Basic and acidic residues" evidence="1">
    <location>
        <begin position="1"/>
        <end position="22"/>
    </location>
</feature>
<evidence type="ECO:0000313" key="3">
    <source>
        <dbReference type="Proteomes" id="UP001275084"/>
    </source>
</evidence>
<accession>A0AAJ0HXD5</accession>
<proteinExistence type="predicted"/>
<comment type="caution">
    <text evidence="2">The sequence shown here is derived from an EMBL/GenBank/DDBJ whole genome shotgun (WGS) entry which is preliminary data.</text>
</comment>
<reference evidence="2" key="2">
    <citation type="submission" date="2023-06" db="EMBL/GenBank/DDBJ databases">
        <authorList>
            <consortium name="Lawrence Berkeley National Laboratory"/>
            <person name="Haridas S."/>
            <person name="Hensen N."/>
            <person name="Bonometti L."/>
            <person name="Westerberg I."/>
            <person name="Brannstrom I.O."/>
            <person name="Guillou S."/>
            <person name="Cros-Aarteil S."/>
            <person name="Calhoun S."/>
            <person name="Kuo A."/>
            <person name="Mondo S."/>
            <person name="Pangilinan J."/>
            <person name="Riley R."/>
            <person name="Labutti K."/>
            <person name="Andreopoulos B."/>
            <person name="Lipzen A."/>
            <person name="Chen C."/>
            <person name="Yanf M."/>
            <person name="Daum C."/>
            <person name="Ng V."/>
            <person name="Clum A."/>
            <person name="Steindorff A."/>
            <person name="Ohm R."/>
            <person name="Martin F."/>
            <person name="Silar P."/>
            <person name="Natvig D."/>
            <person name="Lalanne C."/>
            <person name="Gautier V."/>
            <person name="Ament-Velasquez S.L."/>
            <person name="Kruys A."/>
            <person name="Hutchinson M.I."/>
            <person name="Powell A.J."/>
            <person name="Barry K."/>
            <person name="Miller A.N."/>
            <person name="Grigoriev I.V."/>
            <person name="Debuchy R."/>
            <person name="Gladieux P."/>
            <person name="Thoren M.H."/>
            <person name="Johannesson H."/>
        </authorList>
    </citation>
    <scope>NUCLEOTIDE SEQUENCE</scope>
    <source>
        <strain evidence="2">CBS 955.72</strain>
    </source>
</reference>
<name>A0AAJ0HXD5_9PEZI</name>
<dbReference type="AlphaFoldDB" id="A0AAJ0HXD5"/>
<keyword evidence="3" id="KW-1185">Reference proteome</keyword>
<dbReference type="Proteomes" id="UP001275084">
    <property type="component" value="Unassembled WGS sequence"/>
</dbReference>
<evidence type="ECO:0000256" key="1">
    <source>
        <dbReference type="SAM" id="MobiDB-lite"/>
    </source>
</evidence>
<organism evidence="2 3">
    <name type="scientific">Lasiosphaeria hispida</name>
    <dbReference type="NCBI Taxonomy" id="260671"/>
    <lineage>
        <taxon>Eukaryota</taxon>
        <taxon>Fungi</taxon>
        <taxon>Dikarya</taxon>
        <taxon>Ascomycota</taxon>
        <taxon>Pezizomycotina</taxon>
        <taxon>Sordariomycetes</taxon>
        <taxon>Sordariomycetidae</taxon>
        <taxon>Sordariales</taxon>
        <taxon>Lasiosphaeriaceae</taxon>
        <taxon>Lasiosphaeria</taxon>
    </lineage>
</organism>
<protein>
    <submittedName>
        <fullName evidence="2">Uncharacterized protein</fullName>
    </submittedName>
</protein>
<feature type="region of interest" description="Disordered" evidence="1">
    <location>
        <begin position="1"/>
        <end position="46"/>
    </location>
</feature>
<dbReference type="EMBL" id="JAUIQD010000001">
    <property type="protein sequence ID" value="KAK3364374.1"/>
    <property type="molecule type" value="Genomic_DNA"/>
</dbReference>
<sequence length="137" mass="15587">MTPRGGRDSRRVEGQQEQHPNAEYDDLLGDFSGNDVQISDPHGSNFDDTIHTLQSLGNLDQGIETEINGEKITLVVPMLCYLGDIPRQDSNSGFRGPRAYHYRTVEMRRKIGGRYMKRTLILTETRMASNRDFTLID</sequence>